<feature type="region of interest" description="Disordered" evidence="1">
    <location>
        <begin position="102"/>
        <end position="137"/>
    </location>
</feature>
<feature type="domain" description="RNase MRP protein 1 RNA binding" evidence="2">
    <location>
        <begin position="51"/>
        <end position="107"/>
    </location>
</feature>
<dbReference type="InterPro" id="IPR047204">
    <property type="entry name" value="RMP1_RBD"/>
</dbReference>
<reference evidence="3 4" key="1">
    <citation type="submission" date="2019-03" db="EMBL/GenBank/DDBJ databases">
        <title>Draft genome sequence of Xylaria hypoxylon DSM 108379, a ubiquitous saprotrophic-parasitic fungi on hardwood.</title>
        <authorList>
            <person name="Buettner E."/>
            <person name="Leonhardt S."/>
            <person name="Gebauer A.M."/>
            <person name="Liers C."/>
            <person name="Hofrichter M."/>
            <person name="Kellner H."/>
        </authorList>
    </citation>
    <scope>NUCLEOTIDE SEQUENCE [LARGE SCALE GENOMIC DNA]</scope>
    <source>
        <strain evidence="3 4">DSM 108379</strain>
    </source>
</reference>
<dbReference type="GO" id="GO:0000466">
    <property type="term" value="P:maturation of 5.8S rRNA from tricistronic rRNA transcript (SSU-rRNA, 5.8S rRNA, LSU-rRNA)"/>
    <property type="evidence" value="ECO:0007669"/>
    <property type="project" value="TreeGrafter"/>
</dbReference>
<feature type="compositionally biased region" description="Polar residues" evidence="1">
    <location>
        <begin position="1"/>
        <end position="24"/>
    </location>
</feature>
<feature type="compositionally biased region" description="Basic and acidic residues" evidence="1">
    <location>
        <begin position="258"/>
        <end position="292"/>
    </location>
</feature>
<feature type="compositionally biased region" description="Basic and acidic residues" evidence="1">
    <location>
        <begin position="355"/>
        <end position="367"/>
    </location>
</feature>
<dbReference type="CDD" id="cd22573">
    <property type="entry name" value="RMP1_RBD"/>
    <property type="match status" value="1"/>
</dbReference>
<dbReference type="PANTHER" id="PTHR37792">
    <property type="entry name" value="RIBONUCLEASE MRP PROTEIN SUBUNIT RMP1"/>
    <property type="match status" value="1"/>
</dbReference>
<feature type="compositionally biased region" description="Polar residues" evidence="1">
    <location>
        <begin position="310"/>
        <end position="325"/>
    </location>
</feature>
<comment type="caution">
    <text evidence="3">The sequence shown here is derived from an EMBL/GenBank/DDBJ whole genome shotgun (WGS) entry which is preliminary data.</text>
</comment>
<name>A0A4Z0Z3S9_9PEZI</name>
<dbReference type="GO" id="GO:0000294">
    <property type="term" value="P:nuclear-transcribed mRNA catabolic process, RNase MRP-dependent"/>
    <property type="evidence" value="ECO:0007669"/>
    <property type="project" value="TreeGrafter"/>
</dbReference>
<proteinExistence type="predicted"/>
<dbReference type="EMBL" id="SKBN01000033">
    <property type="protein sequence ID" value="TGJ86095.1"/>
    <property type="molecule type" value="Genomic_DNA"/>
</dbReference>
<feature type="region of interest" description="Disordered" evidence="1">
    <location>
        <begin position="248"/>
        <end position="388"/>
    </location>
</feature>
<evidence type="ECO:0000313" key="4">
    <source>
        <dbReference type="Proteomes" id="UP000297716"/>
    </source>
</evidence>
<evidence type="ECO:0000256" key="1">
    <source>
        <dbReference type="SAM" id="MobiDB-lite"/>
    </source>
</evidence>
<gene>
    <name evidence="3" type="ORF">E0Z10_g2659</name>
</gene>
<dbReference type="AlphaFoldDB" id="A0A4Z0Z3S9"/>
<dbReference type="Proteomes" id="UP000297716">
    <property type="component" value="Unassembled WGS sequence"/>
</dbReference>
<evidence type="ECO:0000313" key="3">
    <source>
        <dbReference type="EMBL" id="TGJ86095.1"/>
    </source>
</evidence>
<feature type="domain" description="RNase MRP protein 1 RNA binding" evidence="2">
    <location>
        <begin position="149"/>
        <end position="189"/>
    </location>
</feature>
<dbReference type="STRING" id="37992.A0A4Z0Z3S9"/>
<sequence>MATQKSAARSRSALTTTQTASTNIPVAEAGPEEATPYSRALCRLEPLQPVLVGLAHRNYNQHRCAAWWRYFGMLRRNCARLVEHLISAVAAARKNAARAAKAAKAAKAKSKKRRREELASGDLGARAGGKDGLTTQEPGAIMETDVNVARHAAWLRDVLVPKCYLAFSQLTADNQFAPLGVVLLGILAQIQAACDVAVPRPTAPPPSSPFARDNAAAAESPLPSIENTTMIPEDGNTAPLSAVEVGSELCDGQTPPKGKKESQSEKGEGRTISREDVEHAAELRTKANEMGKTKAKGNAKIAITNDRAKSSTPSKATEVTASMLSTKGRLYSAQEGGGDELARPAKKMKKNASVAKEKGRGMSDDKDKKKKKKPKKGDEFDDLFKGLF</sequence>
<protein>
    <recommendedName>
        <fullName evidence="2">RNase MRP protein 1 RNA binding domain-containing protein</fullName>
    </recommendedName>
</protein>
<dbReference type="InterPro" id="IPR047205">
    <property type="entry name" value="RMP1"/>
</dbReference>
<feature type="compositionally biased region" description="Basic and acidic residues" evidence="1">
    <location>
        <begin position="376"/>
        <end position="388"/>
    </location>
</feature>
<evidence type="ECO:0000259" key="2">
    <source>
        <dbReference type="Pfam" id="PF20945"/>
    </source>
</evidence>
<feature type="region of interest" description="Disordered" evidence="1">
    <location>
        <begin position="1"/>
        <end position="31"/>
    </location>
</feature>
<dbReference type="Pfam" id="PF20945">
    <property type="entry name" value="RMP1"/>
    <property type="match status" value="2"/>
</dbReference>
<keyword evidence="4" id="KW-1185">Reference proteome</keyword>
<feature type="compositionally biased region" description="Basic residues" evidence="1">
    <location>
        <begin position="104"/>
        <end position="114"/>
    </location>
</feature>
<accession>A0A4Z0Z3S9</accession>
<dbReference type="OrthoDB" id="5414547at2759"/>
<dbReference type="GO" id="GO:0042134">
    <property type="term" value="F:rRNA primary transcript binding"/>
    <property type="evidence" value="ECO:0007669"/>
    <property type="project" value="InterPro"/>
</dbReference>
<dbReference type="PANTHER" id="PTHR37792:SF1">
    <property type="entry name" value="RIBONUCLEASE MRP PROTEIN SUBUNIT RMP1"/>
    <property type="match status" value="1"/>
</dbReference>
<organism evidence="3 4">
    <name type="scientific">Xylaria hypoxylon</name>
    <dbReference type="NCBI Taxonomy" id="37992"/>
    <lineage>
        <taxon>Eukaryota</taxon>
        <taxon>Fungi</taxon>
        <taxon>Dikarya</taxon>
        <taxon>Ascomycota</taxon>
        <taxon>Pezizomycotina</taxon>
        <taxon>Sordariomycetes</taxon>
        <taxon>Xylariomycetidae</taxon>
        <taxon>Xylariales</taxon>
        <taxon>Xylariaceae</taxon>
        <taxon>Xylaria</taxon>
    </lineage>
</organism>
<dbReference type="GO" id="GO:0000172">
    <property type="term" value="C:ribonuclease MRP complex"/>
    <property type="evidence" value="ECO:0007669"/>
    <property type="project" value="InterPro"/>
</dbReference>